<dbReference type="InterPro" id="IPR043128">
    <property type="entry name" value="Rev_trsase/Diguanyl_cyclase"/>
</dbReference>
<dbReference type="AlphaFoldDB" id="A0A4R2PYY9"/>
<feature type="modified residue" description="4-aspartylphosphate" evidence="3">
    <location>
        <position position="53"/>
    </location>
</feature>
<dbReference type="SMART" id="SM00448">
    <property type="entry name" value="REC"/>
    <property type="match status" value="2"/>
</dbReference>
<dbReference type="InterPro" id="IPR001789">
    <property type="entry name" value="Sig_transdc_resp-reg_receiver"/>
</dbReference>
<dbReference type="PROSITE" id="PS50110">
    <property type="entry name" value="RESPONSE_REGULATORY"/>
    <property type="match status" value="2"/>
</dbReference>
<accession>A0A4R2PYY9</accession>
<dbReference type="FunFam" id="3.30.70.270:FF:000001">
    <property type="entry name" value="Diguanylate cyclase domain protein"/>
    <property type="match status" value="1"/>
</dbReference>
<dbReference type="SUPFAM" id="SSF55073">
    <property type="entry name" value="Nucleotide cyclase"/>
    <property type="match status" value="1"/>
</dbReference>
<dbReference type="PANTHER" id="PTHR45138:SF9">
    <property type="entry name" value="DIGUANYLATE CYCLASE DGCM-RELATED"/>
    <property type="match status" value="1"/>
</dbReference>
<dbReference type="NCBIfam" id="TIGR00254">
    <property type="entry name" value="GGDEF"/>
    <property type="match status" value="1"/>
</dbReference>
<evidence type="ECO:0000256" key="1">
    <source>
        <dbReference type="ARBA" id="ARBA00012528"/>
    </source>
</evidence>
<dbReference type="Pfam" id="PF00990">
    <property type="entry name" value="GGDEF"/>
    <property type="match status" value="1"/>
</dbReference>
<feature type="domain" description="Response regulatory" evidence="4">
    <location>
        <begin position="153"/>
        <end position="271"/>
    </location>
</feature>
<dbReference type="GO" id="GO:0000160">
    <property type="term" value="P:phosphorelay signal transduction system"/>
    <property type="evidence" value="ECO:0007669"/>
    <property type="project" value="InterPro"/>
</dbReference>
<dbReference type="RefSeq" id="WP_132461902.1">
    <property type="nucleotide sequence ID" value="NZ_SLXP01000005.1"/>
</dbReference>
<feature type="domain" description="Response regulatory" evidence="4">
    <location>
        <begin position="4"/>
        <end position="120"/>
    </location>
</feature>
<gene>
    <name evidence="6" type="ORF">EV662_10573</name>
</gene>
<keyword evidence="3" id="KW-0597">Phosphoprotein</keyword>
<feature type="domain" description="GGDEF" evidence="5">
    <location>
        <begin position="321"/>
        <end position="465"/>
    </location>
</feature>
<dbReference type="GO" id="GO:1902201">
    <property type="term" value="P:negative regulation of bacterial-type flagellum-dependent cell motility"/>
    <property type="evidence" value="ECO:0007669"/>
    <property type="project" value="TreeGrafter"/>
</dbReference>
<sequence length="467" mass="50045">MSRRILIVDDVATNRIVMKVRLSEAHYEVLQASDGAAAITAARRDRPDLILLDMTLPDMDGADLCRRLKSHPETAAIPVIVVTAARAADAKMRALESGADEFLSKPLDEMILLARVRNLLRARETAEELTLRNGTHRALGFAEAAEAFVGPGRIALISADPRTARTWRAALAPLVSDTLTTISRAEALTPPEGSPAPDVFVIDSQLAPQGAGLRLVSELRAHVATRHAAVLVVVPEAAREAAAMALDLGANDLIVGPVDPQELAIRIKAQLRRKNQADRLRATVEDGLRLAVTDPLTGLFNRRYALPHLARIAERAAETGRNYAVMLIDLDRFKRVNDRYGHAAGDAVLVEVARRLKDNLRAVDLVARIGGEEFMVALPETDPDRACSTAERLRSLVGERPVTLPGGAGEIGVTISVGVAFGSERPLAAGDANVEAEVTALMEQADRALYGAKASGRNTVEVSCTAA</sequence>
<dbReference type="PROSITE" id="PS50887">
    <property type="entry name" value="GGDEF"/>
    <property type="match status" value="1"/>
</dbReference>
<reference evidence="6 7" key="1">
    <citation type="submission" date="2019-03" db="EMBL/GenBank/DDBJ databases">
        <title>Genomic Encyclopedia of Type Strains, Phase IV (KMG-IV): sequencing the most valuable type-strain genomes for metagenomic binning, comparative biology and taxonomic classification.</title>
        <authorList>
            <person name="Goeker M."/>
        </authorList>
    </citation>
    <scope>NUCLEOTIDE SEQUENCE [LARGE SCALE GENOMIC DNA]</scope>
    <source>
        <strain evidence="6 7">DSM 18063</strain>
    </source>
</reference>
<dbReference type="SMART" id="SM00267">
    <property type="entry name" value="GGDEF"/>
    <property type="match status" value="1"/>
</dbReference>
<organism evidence="6 7">
    <name type="scientific">Rhodovulum marinum</name>
    <dbReference type="NCBI Taxonomy" id="320662"/>
    <lineage>
        <taxon>Bacteria</taxon>
        <taxon>Pseudomonadati</taxon>
        <taxon>Pseudomonadota</taxon>
        <taxon>Alphaproteobacteria</taxon>
        <taxon>Rhodobacterales</taxon>
        <taxon>Paracoccaceae</taxon>
        <taxon>Rhodovulum</taxon>
    </lineage>
</organism>
<dbReference type="Pfam" id="PF00072">
    <property type="entry name" value="Response_reg"/>
    <property type="match status" value="1"/>
</dbReference>
<evidence type="ECO:0000259" key="4">
    <source>
        <dbReference type="PROSITE" id="PS50110"/>
    </source>
</evidence>
<dbReference type="GO" id="GO:0052621">
    <property type="term" value="F:diguanylate cyclase activity"/>
    <property type="evidence" value="ECO:0007669"/>
    <property type="project" value="UniProtKB-EC"/>
</dbReference>
<dbReference type="EC" id="2.7.7.65" evidence="1"/>
<dbReference type="Proteomes" id="UP000294835">
    <property type="component" value="Unassembled WGS sequence"/>
</dbReference>
<dbReference type="InterPro" id="IPR029787">
    <property type="entry name" value="Nucleotide_cyclase"/>
</dbReference>
<evidence type="ECO:0000256" key="2">
    <source>
        <dbReference type="ARBA" id="ARBA00034247"/>
    </source>
</evidence>
<dbReference type="OrthoDB" id="9812260at2"/>
<dbReference type="InterPro" id="IPR000160">
    <property type="entry name" value="GGDEF_dom"/>
</dbReference>
<evidence type="ECO:0000313" key="7">
    <source>
        <dbReference type="Proteomes" id="UP000294835"/>
    </source>
</evidence>
<dbReference type="EMBL" id="SLXP01000005">
    <property type="protein sequence ID" value="TCP41327.1"/>
    <property type="molecule type" value="Genomic_DNA"/>
</dbReference>
<dbReference type="Gene3D" id="3.30.70.270">
    <property type="match status" value="1"/>
</dbReference>
<name>A0A4R2PYY9_9RHOB</name>
<dbReference type="InterPro" id="IPR011006">
    <property type="entry name" value="CheY-like_superfamily"/>
</dbReference>
<dbReference type="GO" id="GO:0043709">
    <property type="term" value="P:cell adhesion involved in single-species biofilm formation"/>
    <property type="evidence" value="ECO:0007669"/>
    <property type="project" value="TreeGrafter"/>
</dbReference>
<evidence type="ECO:0000313" key="6">
    <source>
        <dbReference type="EMBL" id="TCP41327.1"/>
    </source>
</evidence>
<evidence type="ECO:0000256" key="3">
    <source>
        <dbReference type="PROSITE-ProRule" id="PRU00169"/>
    </source>
</evidence>
<protein>
    <recommendedName>
        <fullName evidence="1">diguanylate cyclase</fullName>
        <ecNumber evidence="1">2.7.7.65</ecNumber>
    </recommendedName>
</protein>
<dbReference type="GO" id="GO:0005886">
    <property type="term" value="C:plasma membrane"/>
    <property type="evidence" value="ECO:0007669"/>
    <property type="project" value="TreeGrafter"/>
</dbReference>
<proteinExistence type="predicted"/>
<dbReference type="PANTHER" id="PTHR45138">
    <property type="entry name" value="REGULATORY COMPONENTS OF SENSORY TRANSDUCTION SYSTEM"/>
    <property type="match status" value="1"/>
</dbReference>
<keyword evidence="7" id="KW-1185">Reference proteome</keyword>
<evidence type="ECO:0000259" key="5">
    <source>
        <dbReference type="PROSITE" id="PS50887"/>
    </source>
</evidence>
<comment type="catalytic activity">
    <reaction evidence="2">
        <text>2 GTP = 3',3'-c-di-GMP + 2 diphosphate</text>
        <dbReference type="Rhea" id="RHEA:24898"/>
        <dbReference type="ChEBI" id="CHEBI:33019"/>
        <dbReference type="ChEBI" id="CHEBI:37565"/>
        <dbReference type="ChEBI" id="CHEBI:58805"/>
        <dbReference type="EC" id="2.7.7.65"/>
    </reaction>
</comment>
<dbReference type="SUPFAM" id="SSF52172">
    <property type="entry name" value="CheY-like"/>
    <property type="match status" value="2"/>
</dbReference>
<dbReference type="CDD" id="cd01949">
    <property type="entry name" value="GGDEF"/>
    <property type="match status" value="1"/>
</dbReference>
<comment type="caution">
    <text evidence="6">The sequence shown here is derived from an EMBL/GenBank/DDBJ whole genome shotgun (WGS) entry which is preliminary data.</text>
</comment>
<feature type="modified residue" description="4-aspartylphosphate" evidence="3">
    <location>
        <position position="203"/>
    </location>
</feature>
<dbReference type="Gene3D" id="3.40.50.2300">
    <property type="match status" value="1"/>
</dbReference>
<dbReference type="InterPro" id="IPR050469">
    <property type="entry name" value="Diguanylate_Cyclase"/>
</dbReference>